<accession>A0A8H5JS23</accession>
<protein>
    <submittedName>
        <fullName evidence="2">Ankyrin protein</fullName>
    </submittedName>
</protein>
<sequence>MAVPSSLPHRYKLSDTGYNLKPLSTTGLHQRLAKRLSDVYKRTRDTVQVKLNSTSKKTWNASSNDGCDDDAPIDHHKPYNAVVVLFNPGYLRAGNLFPARLRTPKNFFNAHSGHQVDSGPALRIGPLPTSSGAPQALGTPSTEDHYRAAKGESSSQKRPPASPGKSGSNSKKQRKESRHLGDGDPSGNNEDDEGDPSLDGPHFPWPKTSPHNKTIPCPFYQKHPARYDECKGHRIKSISYVIQHILRCHLLKVVKMGVQNTDQSANGNPTDMERTTDPNKIRFYCPTCRDGFRGVGADKRLKKHTCSQVKSIAETGMLLPEEFGDLKSEVHKVSGTREKWAKIWMTLFPGTPVPSPYNETEDVAQPNNDFQPIPSAVNETHHHDPPQGFLSQMPDCIQTWDGAGFLGIPYELHWNDIGNLDHAGNLISNHAPTDLQPTGPAPNCLQPLISKSTQNPTFPSNDWPQSEYHSRQ</sequence>
<proteinExistence type="predicted"/>
<dbReference type="Proteomes" id="UP000574317">
    <property type="component" value="Unassembled WGS sequence"/>
</dbReference>
<feature type="compositionally biased region" description="Polar residues" evidence="1">
    <location>
        <begin position="449"/>
        <end position="464"/>
    </location>
</feature>
<keyword evidence="3" id="KW-1185">Reference proteome</keyword>
<dbReference type="AlphaFoldDB" id="A0A8H5JS23"/>
<feature type="compositionally biased region" description="Polar residues" evidence="1">
    <location>
        <begin position="128"/>
        <end position="141"/>
    </location>
</feature>
<comment type="caution">
    <text evidence="2">The sequence shown here is derived from an EMBL/GenBank/DDBJ whole genome shotgun (WGS) entry which is preliminary data.</text>
</comment>
<dbReference type="PANTHER" id="PTHR38166:SF1">
    <property type="entry name" value="C2H2-TYPE DOMAIN-CONTAINING PROTEIN"/>
    <property type="match status" value="1"/>
</dbReference>
<evidence type="ECO:0000313" key="3">
    <source>
        <dbReference type="Proteomes" id="UP000574317"/>
    </source>
</evidence>
<dbReference type="PANTHER" id="PTHR38166">
    <property type="entry name" value="C2H2-TYPE DOMAIN-CONTAINING PROTEIN-RELATED"/>
    <property type="match status" value="1"/>
</dbReference>
<gene>
    <name evidence="2" type="ORF">FNAPI_5127</name>
</gene>
<feature type="region of interest" description="Disordered" evidence="1">
    <location>
        <begin position="431"/>
        <end position="472"/>
    </location>
</feature>
<feature type="region of interest" description="Disordered" evidence="1">
    <location>
        <begin position="112"/>
        <end position="217"/>
    </location>
</feature>
<organism evidence="2 3">
    <name type="scientific">Fusarium napiforme</name>
    <dbReference type="NCBI Taxonomy" id="42672"/>
    <lineage>
        <taxon>Eukaryota</taxon>
        <taxon>Fungi</taxon>
        <taxon>Dikarya</taxon>
        <taxon>Ascomycota</taxon>
        <taxon>Pezizomycotina</taxon>
        <taxon>Sordariomycetes</taxon>
        <taxon>Hypocreomycetidae</taxon>
        <taxon>Hypocreales</taxon>
        <taxon>Nectriaceae</taxon>
        <taxon>Fusarium</taxon>
        <taxon>Fusarium fujikuroi species complex</taxon>
    </lineage>
</organism>
<name>A0A8H5JS23_9HYPO</name>
<evidence type="ECO:0000313" key="2">
    <source>
        <dbReference type="EMBL" id="KAF5558256.1"/>
    </source>
</evidence>
<reference evidence="2 3" key="1">
    <citation type="submission" date="2020-05" db="EMBL/GenBank/DDBJ databases">
        <title>Identification and distribution of gene clusters putatively required for synthesis of sphingolipid metabolism inhibitors in phylogenetically diverse species of the filamentous fungus Fusarium.</title>
        <authorList>
            <person name="Kim H.-S."/>
            <person name="Busman M."/>
            <person name="Brown D.W."/>
            <person name="Divon H."/>
            <person name="Uhlig S."/>
            <person name="Proctor R.H."/>
        </authorList>
    </citation>
    <scope>NUCLEOTIDE SEQUENCE [LARGE SCALE GENOMIC DNA]</scope>
    <source>
        <strain evidence="2 3">NRRL 25196</strain>
    </source>
</reference>
<evidence type="ECO:0000256" key="1">
    <source>
        <dbReference type="SAM" id="MobiDB-lite"/>
    </source>
</evidence>
<dbReference type="EMBL" id="JAAOAO010000188">
    <property type="protein sequence ID" value="KAF5558256.1"/>
    <property type="molecule type" value="Genomic_DNA"/>
</dbReference>